<dbReference type="EMBL" id="CXST01000002">
    <property type="protein sequence ID" value="CTQ44920.1"/>
    <property type="molecule type" value="Genomic_DNA"/>
</dbReference>
<dbReference type="Proteomes" id="UP000048926">
    <property type="component" value="Unassembled WGS sequence"/>
</dbReference>
<keyword evidence="2" id="KW-1185">Reference proteome</keyword>
<dbReference type="STRING" id="187304.B0E33_06505"/>
<proteinExistence type="predicted"/>
<name>A0A0M6Y7Y3_9HYPH</name>
<dbReference type="AlphaFoldDB" id="A0A0M6Y7Y3"/>
<dbReference type="RefSeq" id="WP_208984423.1">
    <property type="nucleotide sequence ID" value="NZ_CXST01000002.1"/>
</dbReference>
<sequence>MRPSGSTDLEACPVSDDLLKRLLDATLNAVTDVGCQLPEQQRAALAVYCYRRAHFRRLGLSLASLCSQQALVMEAGHAGDLIYRQASSAGFMSESDAANRTAKSGKPPVSLYVV</sequence>
<evidence type="ECO:0000313" key="1">
    <source>
        <dbReference type="EMBL" id="CTQ44920.1"/>
    </source>
</evidence>
<accession>A0A0M6Y7Y3</accession>
<protein>
    <submittedName>
        <fullName evidence="1">Uncharacterized protein</fullName>
    </submittedName>
</protein>
<reference evidence="2" key="1">
    <citation type="submission" date="2015-07" db="EMBL/GenBank/DDBJ databases">
        <authorList>
            <person name="Rodrigo-Torres Lidia"/>
            <person name="Arahal R.David."/>
        </authorList>
    </citation>
    <scope>NUCLEOTIDE SEQUENCE [LARGE SCALE GENOMIC DNA]</scope>
    <source>
        <strain evidence="2">CECT 4801</strain>
    </source>
</reference>
<organism evidence="1 2">
    <name type="scientific">Roseibium aggregatum</name>
    <dbReference type="NCBI Taxonomy" id="187304"/>
    <lineage>
        <taxon>Bacteria</taxon>
        <taxon>Pseudomonadati</taxon>
        <taxon>Pseudomonadota</taxon>
        <taxon>Alphaproteobacteria</taxon>
        <taxon>Hyphomicrobiales</taxon>
        <taxon>Stappiaceae</taxon>
        <taxon>Roseibium</taxon>
    </lineage>
</organism>
<gene>
    <name evidence="1" type="ORF">LAL4801_03367</name>
</gene>
<evidence type="ECO:0000313" key="2">
    <source>
        <dbReference type="Proteomes" id="UP000048926"/>
    </source>
</evidence>